<name>A0A812DMQ8_ACAPH</name>
<keyword evidence="3" id="KW-1185">Reference proteome</keyword>
<dbReference type="EMBL" id="CAHIKZ030003856">
    <property type="protein sequence ID" value="CAE1304715.1"/>
    <property type="molecule type" value="Genomic_DNA"/>
</dbReference>
<feature type="transmembrane region" description="Helical" evidence="1">
    <location>
        <begin position="282"/>
        <end position="305"/>
    </location>
</feature>
<sequence length="315" mass="36728">MSFFLSFYLNFSFFTIFFKLHFHLISLQFIILLSSSFFFFISLYFLFASTDTFFFPSSSPKPIHLLPFITCFFFLFPESLLNSLLYQSLLCLLKIISFFFFYCNLFSPSLSLYFILLLISLVIHLSLTIDSSICNFIIRTPSADLNTFSFRLPSLIQCPLSNLTIYTFLYLLVIYNSFFLSWSPSASPFSFSLYLSVFASLVSLFTFELSLFFFLSFFIDFVSDLVYFYFYVFLLSLHLFLKLHCSPTQFLVYLFVSLSISNFLFPSSHLPFALSLYPPCSVLTACTFLLCQCILLFLSLLFFFIHITPRLPLSS</sequence>
<evidence type="ECO:0000313" key="3">
    <source>
        <dbReference type="Proteomes" id="UP000597762"/>
    </source>
</evidence>
<feature type="transmembrane region" description="Helical" evidence="1">
    <location>
        <begin position="163"/>
        <end position="182"/>
    </location>
</feature>
<keyword evidence="1" id="KW-0812">Transmembrane</keyword>
<dbReference type="AlphaFoldDB" id="A0A812DMQ8"/>
<keyword evidence="1" id="KW-0472">Membrane</keyword>
<feature type="transmembrane region" description="Helical" evidence="1">
    <location>
        <begin position="194"/>
        <end position="219"/>
    </location>
</feature>
<feature type="transmembrane region" description="Helical" evidence="1">
    <location>
        <begin position="225"/>
        <end position="243"/>
    </location>
</feature>
<accession>A0A812DMQ8</accession>
<feature type="transmembrane region" description="Helical" evidence="1">
    <location>
        <begin position="6"/>
        <end position="22"/>
    </location>
</feature>
<gene>
    <name evidence="2" type="ORF">SPHA_57263</name>
</gene>
<dbReference type="Proteomes" id="UP000597762">
    <property type="component" value="Unassembled WGS sequence"/>
</dbReference>
<reference evidence="2" key="1">
    <citation type="submission" date="2021-01" db="EMBL/GenBank/DDBJ databases">
        <authorList>
            <person name="Li R."/>
            <person name="Bekaert M."/>
        </authorList>
    </citation>
    <scope>NUCLEOTIDE SEQUENCE</scope>
    <source>
        <strain evidence="2">Farmed</strain>
    </source>
</reference>
<feature type="transmembrane region" description="Helical" evidence="1">
    <location>
        <begin position="29"/>
        <end position="47"/>
    </location>
</feature>
<protein>
    <submittedName>
        <fullName evidence="2">Uncharacterized protein</fullName>
    </submittedName>
</protein>
<evidence type="ECO:0000313" key="2">
    <source>
        <dbReference type="EMBL" id="CAE1304715.1"/>
    </source>
</evidence>
<organism evidence="2 3">
    <name type="scientific">Acanthosepion pharaonis</name>
    <name type="common">Pharaoh cuttlefish</name>
    <name type="synonym">Sepia pharaonis</name>
    <dbReference type="NCBI Taxonomy" id="158019"/>
    <lineage>
        <taxon>Eukaryota</taxon>
        <taxon>Metazoa</taxon>
        <taxon>Spiralia</taxon>
        <taxon>Lophotrochozoa</taxon>
        <taxon>Mollusca</taxon>
        <taxon>Cephalopoda</taxon>
        <taxon>Coleoidea</taxon>
        <taxon>Decapodiformes</taxon>
        <taxon>Sepiida</taxon>
        <taxon>Sepiina</taxon>
        <taxon>Sepiidae</taxon>
        <taxon>Acanthosepion</taxon>
    </lineage>
</organism>
<feature type="transmembrane region" description="Helical" evidence="1">
    <location>
        <begin position="250"/>
        <end position="270"/>
    </location>
</feature>
<comment type="caution">
    <text evidence="2">The sequence shown here is derived from an EMBL/GenBank/DDBJ whole genome shotgun (WGS) entry which is preliminary data.</text>
</comment>
<proteinExistence type="predicted"/>
<keyword evidence="1" id="KW-1133">Transmembrane helix</keyword>
<evidence type="ECO:0000256" key="1">
    <source>
        <dbReference type="SAM" id="Phobius"/>
    </source>
</evidence>